<keyword evidence="7" id="KW-0915">Sodium</keyword>
<keyword evidence="4 15" id="KW-0894">Sodium channel</keyword>
<evidence type="ECO:0000256" key="15">
    <source>
        <dbReference type="RuleBase" id="RU000679"/>
    </source>
</evidence>
<dbReference type="GO" id="GO:0005886">
    <property type="term" value="C:plasma membrane"/>
    <property type="evidence" value="ECO:0007669"/>
    <property type="project" value="TreeGrafter"/>
</dbReference>
<reference evidence="18 19" key="1">
    <citation type="journal article" date="2017" name="Curr. Biol.">
        <title>Genome architecture and evolution of a unichromosomal asexual nematode.</title>
        <authorList>
            <person name="Fradin H."/>
            <person name="Zegar C."/>
            <person name="Gutwein M."/>
            <person name="Lucas J."/>
            <person name="Kovtun M."/>
            <person name="Corcoran D."/>
            <person name="Baugh L.R."/>
            <person name="Kiontke K."/>
            <person name="Gunsalus K."/>
            <person name="Fitch D.H."/>
            <person name="Piano F."/>
        </authorList>
    </citation>
    <scope>NUCLEOTIDE SEQUENCE [LARGE SCALE GENOMIC DNA]</scope>
    <source>
        <strain evidence="18">PF1309</strain>
    </source>
</reference>
<evidence type="ECO:0000256" key="13">
    <source>
        <dbReference type="ARBA" id="ARBA00023303"/>
    </source>
</evidence>
<dbReference type="GO" id="GO:0015280">
    <property type="term" value="F:ligand-gated sodium channel activity"/>
    <property type="evidence" value="ECO:0007669"/>
    <property type="project" value="TreeGrafter"/>
</dbReference>
<dbReference type="PROSITE" id="PS01186">
    <property type="entry name" value="EGF_2"/>
    <property type="match status" value="1"/>
</dbReference>
<evidence type="ECO:0000256" key="14">
    <source>
        <dbReference type="PROSITE-ProRule" id="PRU00076"/>
    </source>
</evidence>
<evidence type="ECO:0000313" key="18">
    <source>
        <dbReference type="EMBL" id="PAV83768.1"/>
    </source>
</evidence>
<keyword evidence="19" id="KW-1185">Reference proteome</keyword>
<protein>
    <recommendedName>
        <fullName evidence="17">EGF-like domain-containing protein</fullName>
    </recommendedName>
</protein>
<gene>
    <name evidence="18" type="ORF">WR25_24906</name>
</gene>
<dbReference type="PROSITE" id="PS00022">
    <property type="entry name" value="EGF_1"/>
    <property type="match status" value="1"/>
</dbReference>
<feature type="disulfide bond" evidence="14">
    <location>
        <begin position="7"/>
        <end position="16"/>
    </location>
</feature>
<dbReference type="Pfam" id="PF00858">
    <property type="entry name" value="ASC"/>
    <property type="match status" value="1"/>
</dbReference>
<evidence type="ECO:0000256" key="6">
    <source>
        <dbReference type="ARBA" id="ARBA00022989"/>
    </source>
</evidence>
<comment type="subcellular location">
    <subcellularLocation>
        <location evidence="1">Membrane</location>
        <topology evidence="1">Multi-pass membrane protein</topology>
    </subcellularLocation>
</comment>
<comment type="caution">
    <text evidence="18">The sequence shown here is derived from an EMBL/GenBank/DDBJ whole genome shotgun (WGS) entry which is preliminary data.</text>
</comment>
<evidence type="ECO:0000256" key="4">
    <source>
        <dbReference type="ARBA" id="ARBA00022461"/>
    </source>
</evidence>
<keyword evidence="3 15" id="KW-0813">Transport</keyword>
<dbReference type="Gene3D" id="1.10.287.770">
    <property type="entry name" value="YojJ-like"/>
    <property type="match status" value="1"/>
</dbReference>
<sequence>MDYSCKCDPGFTGPTCDDDTNECTDSPCVNGGTCNDMFMDYNCSCVVGEHCEMNRIIQQVLLNIFGKVRLDMVPLLEDLLKNPTLIKDMVSFIIGLKGYFERLPYSWNHDDMFDWVAYEDKEIIKEEYTSMWNDVVLGNCFTLNHLFFVPNKTFDYRDIGRNQGQCYDPRYPWPAPADSNISLACELEKRTCVEEAIKSAGDPSTWTDCYCPLPCYNQQYLSTWTRSKFVNSTLKCADWDNVTACKEEYDEKVTVEIRLPKLDYYIYSEIEAMTFNRFVSYLGGLLGILSGIQVITFIEFFVLFWRLFLVAVTNKAYA</sequence>
<keyword evidence="12 15" id="KW-0739">Sodium transport</keyword>
<dbReference type="AlphaFoldDB" id="A0A2A2LCE8"/>
<feature type="transmembrane region" description="Helical" evidence="16">
    <location>
        <begin position="278"/>
        <end position="305"/>
    </location>
</feature>
<dbReference type="Proteomes" id="UP000218231">
    <property type="component" value="Unassembled WGS sequence"/>
</dbReference>
<dbReference type="InterPro" id="IPR001873">
    <property type="entry name" value="ENaC"/>
</dbReference>
<proteinExistence type="inferred from homology"/>
<dbReference type="InterPro" id="IPR001881">
    <property type="entry name" value="EGF-like_Ca-bd_dom"/>
</dbReference>
<keyword evidence="9 16" id="KW-0472">Membrane</keyword>
<keyword evidence="11" id="KW-0325">Glycoprotein</keyword>
<keyword evidence="5 15" id="KW-0812">Transmembrane</keyword>
<keyword evidence="10 14" id="KW-1015">Disulfide bond</keyword>
<evidence type="ECO:0000256" key="8">
    <source>
        <dbReference type="ARBA" id="ARBA00023065"/>
    </source>
</evidence>
<evidence type="ECO:0000259" key="17">
    <source>
        <dbReference type="PROSITE" id="PS50026"/>
    </source>
</evidence>
<keyword evidence="14" id="KW-0245">EGF-like domain</keyword>
<comment type="caution">
    <text evidence="14">Lacks conserved residue(s) required for the propagation of feature annotation.</text>
</comment>
<evidence type="ECO:0000256" key="9">
    <source>
        <dbReference type="ARBA" id="ARBA00023136"/>
    </source>
</evidence>
<dbReference type="OrthoDB" id="5800348at2759"/>
<dbReference type="InterPro" id="IPR000742">
    <property type="entry name" value="EGF"/>
</dbReference>
<dbReference type="GO" id="GO:0005509">
    <property type="term" value="F:calcium ion binding"/>
    <property type="evidence" value="ECO:0007669"/>
    <property type="project" value="InterPro"/>
</dbReference>
<keyword evidence="8 15" id="KW-0406">Ion transport</keyword>
<evidence type="ECO:0000256" key="12">
    <source>
        <dbReference type="ARBA" id="ARBA00023201"/>
    </source>
</evidence>
<dbReference type="EMBL" id="LIAE01006924">
    <property type="protein sequence ID" value="PAV83768.1"/>
    <property type="molecule type" value="Genomic_DNA"/>
</dbReference>
<dbReference type="CDD" id="cd00054">
    <property type="entry name" value="EGF_CA"/>
    <property type="match status" value="1"/>
</dbReference>
<evidence type="ECO:0000256" key="5">
    <source>
        <dbReference type="ARBA" id="ARBA00022692"/>
    </source>
</evidence>
<comment type="similarity">
    <text evidence="2 15">Belongs to the amiloride-sensitive sodium channel (TC 1.A.6) family.</text>
</comment>
<dbReference type="PROSITE" id="PS00010">
    <property type="entry name" value="ASX_HYDROXYL"/>
    <property type="match status" value="1"/>
</dbReference>
<dbReference type="PANTHER" id="PTHR11690:SF177">
    <property type="entry name" value="EGF-LIKE DOMAIN-CONTAINING PROTEIN"/>
    <property type="match status" value="1"/>
</dbReference>
<accession>A0A2A2LCE8</accession>
<dbReference type="PANTHER" id="PTHR11690">
    <property type="entry name" value="AMILORIDE-SENSITIVE SODIUM CHANNEL-RELATED"/>
    <property type="match status" value="1"/>
</dbReference>
<dbReference type="SMART" id="SM00179">
    <property type="entry name" value="EGF_CA"/>
    <property type="match status" value="1"/>
</dbReference>
<name>A0A2A2LCE8_9BILA</name>
<evidence type="ECO:0000313" key="19">
    <source>
        <dbReference type="Proteomes" id="UP000218231"/>
    </source>
</evidence>
<evidence type="ECO:0000256" key="10">
    <source>
        <dbReference type="ARBA" id="ARBA00023157"/>
    </source>
</evidence>
<evidence type="ECO:0000256" key="16">
    <source>
        <dbReference type="SAM" id="Phobius"/>
    </source>
</evidence>
<keyword evidence="6 16" id="KW-1133">Transmembrane helix</keyword>
<dbReference type="Gene3D" id="2.10.25.10">
    <property type="entry name" value="Laminin"/>
    <property type="match status" value="1"/>
</dbReference>
<dbReference type="PROSITE" id="PS50026">
    <property type="entry name" value="EGF_3"/>
    <property type="match status" value="2"/>
</dbReference>
<keyword evidence="13 15" id="KW-0407">Ion channel</keyword>
<evidence type="ECO:0000256" key="2">
    <source>
        <dbReference type="ARBA" id="ARBA00007193"/>
    </source>
</evidence>
<evidence type="ECO:0000256" key="7">
    <source>
        <dbReference type="ARBA" id="ARBA00023053"/>
    </source>
</evidence>
<evidence type="ECO:0000256" key="1">
    <source>
        <dbReference type="ARBA" id="ARBA00004141"/>
    </source>
</evidence>
<dbReference type="STRING" id="2018661.A0A2A2LCE8"/>
<dbReference type="SUPFAM" id="SSF57196">
    <property type="entry name" value="EGF/Laminin"/>
    <property type="match status" value="1"/>
</dbReference>
<evidence type="ECO:0000256" key="11">
    <source>
        <dbReference type="ARBA" id="ARBA00023180"/>
    </source>
</evidence>
<dbReference type="InterPro" id="IPR018097">
    <property type="entry name" value="EGF_Ca-bd_CS"/>
</dbReference>
<feature type="domain" description="EGF-like" evidence="17">
    <location>
        <begin position="19"/>
        <end position="52"/>
    </location>
</feature>
<dbReference type="PROSITE" id="PS01187">
    <property type="entry name" value="EGF_CA"/>
    <property type="match status" value="1"/>
</dbReference>
<dbReference type="InterPro" id="IPR000152">
    <property type="entry name" value="EGF-type_Asp/Asn_hydroxyl_site"/>
</dbReference>
<evidence type="ECO:0000256" key="3">
    <source>
        <dbReference type="ARBA" id="ARBA00022448"/>
    </source>
</evidence>
<organism evidence="18 19">
    <name type="scientific">Diploscapter pachys</name>
    <dbReference type="NCBI Taxonomy" id="2018661"/>
    <lineage>
        <taxon>Eukaryota</taxon>
        <taxon>Metazoa</taxon>
        <taxon>Ecdysozoa</taxon>
        <taxon>Nematoda</taxon>
        <taxon>Chromadorea</taxon>
        <taxon>Rhabditida</taxon>
        <taxon>Rhabditina</taxon>
        <taxon>Rhabditomorpha</taxon>
        <taxon>Rhabditoidea</taxon>
        <taxon>Rhabditidae</taxon>
        <taxon>Diploscapter</taxon>
    </lineage>
</organism>
<feature type="domain" description="EGF-like" evidence="17">
    <location>
        <begin position="1"/>
        <end position="17"/>
    </location>
</feature>